<dbReference type="PROSITE" id="PS51257">
    <property type="entry name" value="PROKAR_LIPOPROTEIN"/>
    <property type="match status" value="1"/>
</dbReference>
<proteinExistence type="predicted"/>
<evidence type="ECO:0000313" key="2">
    <source>
        <dbReference type="Proteomes" id="UP000217736"/>
    </source>
</evidence>
<evidence type="ECO:0000313" key="1">
    <source>
        <dbReference type="EMBL" id="BAX90324.1"/>
    </source>
</evidence>
<dbReference type="KEGG" id="mshg:MSG_00158"/>
<organism evidence="1 2">
    <name type="scientific">Mycobacterium shigaense</name>
    <dbReference type="NCBI Taxonomy" id="722731"/>
    <lineage>
        <taxon>Bacteria</taxon>
        <taxon>Bacillati</taxon>
        <taxon>Actinomycetota</taxon>
        <taxon>Actinomycetes</taxon>
        <taxon>Mycobacteriales</taxon>
        <taxon>Mycobacteriaceae</taxon>
        <taxon>Mycobacterium</taxon>
        <taxon>Mycobacterium simiae complex</taxon>
    </lineage>
</organism>
<sequence>MLSAKPVLGGVCLIIFSAAAVSGCRSRNAAIFCGSGLPVAGTALDASNRS</sequence>
<name>A0A1Z4EBJ3_9MYCO</name>
<reference evidence="2" key="1">
    <citation type="submission" date="2017-06" db="EMBL/GenBank/DDBJ databases">
        <title>Complete Genome Sequence of Mycobacterium shigaense.</title>
        <authorList>
            <person name="Fukano H."/>
            <person name="Yoshida M."/>
            <person name="Kazumi Y."/>
            <person name="Ogura Y."/>
            <person name="Mitarai S."/>
            <person name="Hayashi T."/>
            <person name="Hoshino Y."/>
        </authorList>
    </citation>
    <scope>NUCLEOTIDE SEQUENCE [LARGE SCALE GENOMIC DNA]</scope>
    <source>
        <strain evidence="2">UN-152</strain>
    </source>
</reference>
<gene>
    <name evidence="1" type="ORF">MSG_00158</name>
</gene>
<dbReference type="Proteomes" id="UP000217736">
    <property type="component" value="Chromosome"/>
</dbReference>
<dbReference type="AlphaFoldDB" id="A0A1Z4EBJ3"/>
<protein>
    <recommendedName>
        <fullName evidence="3">Lipoprotein</fullName>
    </recommendedName>
</protein>
<accession>A0A1Z4EBJ3</accession>
<evidence type="ECO:0008006" key="3">
    <source>
        <dbReference type="Google" id="ProtNLM"/>
    </source>
</evidence>
<dbReference type="EMBL" id="AP018164">
    <property type="protein sequence ID" value="BAX90324.1"/>
    <property type="molecule type" value="Genomic_DNA"/>
</dbReference>
<keyword evidence="2" id="KW-1185">Reference proteome</keyword>